<feature type="topological domain" description="Extracellular" evidence="9">
    <location>
        <begin position="28"/>
        <end position="304"/>
    </location>
</feature>
<evidence type="ECO:0000256" key="3">
    <source>
        <dbReference type="ARBA" id="ARBA00022679"/>
    </source>
</evidence>
<dbReference type="OrthoDB" id="27330at2"/>
<dbReference type="NCBIfam" id="NF006897">
    <property type="entry name" value="PRK09379.1"/>
    <property type="match status" value="1"/>
</dbReference>
<keyword evidence="12" id="KW-1185">Reference proteome</keyword>
<comment type="similarity">
    <text evidence="1 9">Belongs to the LytR/CpsA/Psr (LCP) family.</text>
</comment>
<evidence type="ECO:0000256" key="5">
    <source>
        <dbReference type="ARBA" id="ARBA00022968"/>
    </source>
</evidence>
<evidence type="ECO:0000256" key="9">
    <source>
        <dbReference type="HAMAP-Rule" id="MF_01140"/>
    </source>
</evidence>
<gene>
    <name evidence="9" type="primary">tagU</name>
    <name evidence="11" type="ORF">SAMN05877753_101385</name>
</gene>
<keyword evidence="7 9" id="KW-0472">Membrane</keyword>
<evidence type="ECO:0000256" key="6">
    <source>
        <dbReference type="ARBA" id="ARBA00022989"/>
    </source>
</evidence>
<dbReference type="GO" id="GO:0070726">
    <property type="term" value="P:cell wall assembly"/>
    <property type="evidence" value="ECO:0007669"/>
    <property type="project" value="UniProtKB-UniRule"/>
</dbReference>
<dbReference type="Gene3D" id="3.40.630.190">
    <property type="entry name" value="LCP protein"/>
    <property type="match status" value="1"/>
</dbReference>
<dbReference type="EMBL" id="OAOP01000001">
    <property type="protein sequence ID" value="SNX67071.1"/>
    <property type="molecule type" value="Genomic_DNA"/>
</dbReference>
<sequence>MSKKKKLILTIVSILVVLLGAAGVYGFNIYQSLKETTETMHTPIERVQPEKRPEKVTLEKKDPFSVLLMGVDKRENDSGRSDTMVVLTVNPNTNSVKMLSIPRDTRVEIIGRDTEDKINHAYAFGGVAMSMATIENFLDIPIDYYIEINMEGFKDIVDAVGGVEVNNAFAFNYEGYTFEEGTLQLSGEEALAYSRMRYEDPNGDFGRQQRQRQIISAIIKKGASLSSLWNYSNIFDALGANVKTNLTFEEMVDIQRNYGSAAKNIEQYQIAGNGQMINSIYYYMVSDEERARLQDLLRQHLELD</sequence>
<keyword evidence="2 9" id="KW-1003">Cell membrane</keyword>
<evidence type="ECO:0000256" key="1">
    <source>
        <dbReference type="ARBA" id="ARBA00006068"/>
    </source>
</evidence>
<evidence type="ECO:0000256" key="2">
    <source>
        <dbReference type="ARBA" id="ARBA00022475"/>
    </source>
</evidence>
<dbReference type="InterPro" id="IPR004474">
    <property type="entry name" value="LytR_CpsA_psr"/>
</dbReference>
<comment type="subcellular location">
    <subcellularLocation>
        <location evidence="9">Cell membrane</location>
        <topology evidence="9">Single-pass type II membrane protein</topology>
    </subcellularLocation>
</comment>
<name>A0A285CHK6_9BACI</name>
<evidence type="ECO:0000256" key="8">
    <source>
        <dbReference type="ARBA" id="ARBA00023316"/>
    </source>
</evidence>
<accession>A0A285CHK6</accession>
<evidence type="ECO:0000256" key="7">
    <source>
        <dbReference type="ARBA" id="ARBA00023136"/>
    </source>
</evidence>
<organism evidence="11 12">
    <name type="scientific">Bacillus oleivorans</name>
    <dbReference type="NCBI Taxonomy" id="1448271"/>
    <lineage>
        <taxon>Bacteria</taxon>
        <taxon>Bacillati</taxon>
        <taxon>Bacillota</taxon>
        <taxon>Bacilli</taxon>
        <taxon>Bacillales</taxon>
        <taxon>Bacillaceae</taxon>
        <taxon>Bacillus</taxon>
    </lineage>
</organism>
<dbReference type="HAMAP" id="MF_01140">
    <property type="entry name" value="TagU_transferase"/>
    <property type="match status" value="1"/>
</dbReference>
<dbReference type="InterPro" id="IPR050922">
    <property type="entry name" value="LytR/CpsA/Psr_CW_biosynth"/>
</dbReference>
<dbReference type="PANTHER" id="PTHR33392:SF6">
    <property type="entry name" value="POLYISOPRENYL-TEICHOIC ACID--PEPTIDOGLYCAN TEICHOIC ACID TRANSFERASE TAGU"/>
    <property type="match status" value="1"/>
</dbReference>
<evidence type="ECO:0000259" key="10">
    <source>
        <dbReference type="Pfam" id="PF03816"/>
    </source>
</evidence>
<evidence type="ECO:0000313" key="12">
    <source>
        <dbReference type="Proteomes" id="UP000219546"/>
    </source>
</evidence>
<feature type="domain" description="Cell envelope-related transcriptional attenuator" evidence="10">
    <location>
        <begin position="80"/>
        <end position="222"/>
    </location>
</feature>
<dbReference type="Pfam" id="PF03816">
    <property type="entry name" value="LytR_cpsA_psr"/>
    <property type="match status" value="1"/>
</dbReference>
<evidence type="ECO:0000256" key="4">
    <source>
        <dbReference type="ARBA" id="ARBA00022692"/>
    </source>
</evidence>
<dbReference type="Proteomes" id="UP000219546">
    <property type="component" value="Unassembled WGS sequence"/>
</dbReference>
<dbReference type="GO" id="GO:0016780">
    <property type="term" value="F:phosphotransferase activity, for other substituted phosphate groups"/>
    <property type="evidence" value="ECO:0007669"/>
    <property type="project" value="UniProtKB-UniRule"/>
</dbReference>
<protein>
    <recommendedName>
        <fullName evidence="9">Polyisoprenyl-teichoic acid--peptidoglycan teichoic acid transferase TagU</fullName>
        <ecNumber evidence="9">2.7.8.-</ecNumber>
    </recommendedName>
</protein>
<keyword evidence="4 9" id="KW-0812">Transmembrane</keyword>
<keyword evidence="8 9" id="KW-0961">Cell wall biogenesis/degradation</keyword>
<dbReference type="PANTHER" id="PTHR33392">
    <property type="entry name" value="POLYISOPRENYL-TEICHOIC ACID--PEPTIDOGLYCAN TEICHOIC ACID TRANSFERASE TAGU"/>
    <property type="match status" value="1"/>
</dbReference>
<reference evidence="11 12" key="1">
    <citation type="submission" date="2017-08" db="EMBL/GenBank/DDBJ databases">
        <authorList>
            <person name="de Groot N.N."/>
        </authorList>
    </citation>
    <scope>NUCLEOTIDE SEQUENCE [LARGE SCALE GENOMIC DNA]</scope>
    <source>
        <strain evidence="11 12">JC228</strain>
    </source>
</reference>
<keyword evidence="3 9" id="KW-0808">Transferase</keyword>
<dbReference type="InterPro" id="IPR023734">
    <property type="entry name" value="TagU"/>
</dbReference>
<dbReference type="AlphaFoldDB" id="A0A285CHK6"/>
<dbReference type="GO" id="GO:0005886">
    <property type="term" value="C:plasma membrane"/>
    <property type="evidence" value="ECO:0007669"/>
    <property type="project" value="UniProtKB-SubCell"/>
</dbReference>
<keyword evidence="5 9" id="KW-0735">Signal-anchor</keyword>
<feature type="topological domain" description="Cytoplasmic" evidence="9">
    <location>
        <begin position="1"/>
        <end position="6"/>
    </location>
</feature>
<evidence type="ECO:0000313" key="11">
    <source>
        <dbReference type="EMBL" id="SNX67071.1"/>
    </source>
</evidence>
<comment type="function">
    <text evidence="9">May catalyze the final step in cell wall teichoic acid biosynthesis, the transfer of the anionic cell wall polymers (APs) from their lipid-linked precursor to the cell wall peptidoglycan (PG).</text>
</comment>
<dbReference type="EC" id="2.7.8.-" evidence="9"/>
<dbReference type="NCBIfam" id="TIGR00350">
    <property type="entry name" value="lytR_cpsA_psr"/>
    <property type="match status" value="1"/>
</dbReference>
<proteinExistence type="inferred from homology"/>
<keyword evidence="6 9" id="KW-1133">Transmembrane helix</keyword>
<comment type="pathway">
    <text evidence="9">Cell wall biogenesis.</text>
</comment>
<dbReference type="RefSeq" id="WP_097156898.1">
    <property type="nucleotide sequence ID" value="NZ_JBEPMQ010000003.1"/>
</dbReference>